<sequence length="72" mass="8327">MYSVEIELTYPETNETYTLYLAPEDAKRTEADVIFAQSLLFHAKCNKTKNPTLLTEPKFRIEAEVAEKQGWT</sequence>
<dbReference type="InParanoid" id="D7ELM8"/>
<evidence type="ECO:0000313" key="2">
    <source>
        <dbReference type="Proteomes" id="UP000007266"/>
    </source>
</evidence>
<gene>
    <name evidence="1" type="primary">AUGUSTUS-3.0.2_01488</name>
    <name evidence="1" type="ORF">TcasGA2_TC001488</name>
</gene>
<dbReference type="EMBL" id="KQ973249">
    <property type="protein sequence ID" value="EFA12275.1"/>
    <property type="molecule type" value="Genomic_DNA"/>
</dbReference>
<name>D7ELM8_TRICA</name>
<evidence type="ECO:0000313" key="1">
    <source>
        <dbReference type="EMBL" id="EFA12275.1"/>
    </source>
</evidence>
<dbReference type="HOGENOM" id="CLU_2725480_0_0_1"/>
<accession>D7ELM8</accession>
<dbReference type="PhylomeDB" id="D7ELM8"/>
<dbReference type="AlphaFoldDB" id="D7ELM8"/>
<protein>
    <submittedName>
        <fullName evidence="1">Uncharacterized protein</fullName>
    </submittedName>
</protein>
<reference evidence="1 2" key="2">
    <citation type="journal article" date="2010" name="Nucleic Acids Res.">
        <title>BeetleBase in 2010: revisions to provide comprehensive genomic information for Tribolium castaneum.</title>
        <authorList>
            <person name="Kim H.S."/>
            <person name="Murphy T."/>
            <person name="Xia J."/>
            <person name="Caragea D."/>
            <person name="Park Y."/>
            <person name="Beeman R.W."/>
            <person name="Lorenzen M.D."/>
            <person name="Butcher S."/>
            <person name="Manak J.R."/>
            <person name="Brown S.J."/>
        </authorList>
    </citation>
    <scope>NUCLEOTIDE SEQUENCE [LARGE SCALE GENOMIC DNA]</scope>
    <source>
        <strain evidence="1 2">Georgia GA2</strain>
    </source>
</reference>
<organism evidence="1 2">
    <name type="scientific">Tribolium castaneum</name>
    <name type="common">Red flour beetle</name>
    <dbReference type="NCBI Taxonomy" id="7070"/>
    <lineage>
        <taxon>Eukaryota</taxon>
        <taxon>Metazoa</taxon>
        <taxon>Ecdysozoa</taxon>
        <taxon>Arthropoda</taxon>
        <taxon>Hexapoda</taxon>
        <taxon>Insecta</taxon>
        <taxon>Pterygota</taxon>
        <taxon>Neoptera</taxon>
        <taxon>Endopterygota</taxon>
        <taxon>Coleoptera</taxon>
        <taxon>Polyphaga</taxon>
        <taxon>Cucujiformia</taxon>
        <taxon>Tenebrionidae</taxon>
        <taxon>Tenebrionidae incertae sedis</taxon>
        <taxon>Tribolium</taxon>
    </lineage>
</organism>
<proteinExistence type="predicted"/>
<reference evidence="1 2" key="1">
    <citation type="journal article" date="2008" name="Nature">
        <title>The genome of the model beetle and pest Tribolium castaneum.</title>
        <authorList>
            <consortium name="Tribolium Genome Sequencing Consortium"/>
            <person name="Richards S."/>
            <person name="Gibbs R.A."/>
            <person name="Weinstock G.M."/>
            <person name="Brown S.J."/>
            <person name="Denell R."/>
            <person name="Beeman R.W."/>
            <person name="Gibbs R."/>
            <person name="Beeman R.W."/>
            <person name="Brown S.J."/>
            <person name="Bucher G."/>
            <person name="Friedrich M."/>
            <person name="Grimmelikhuijzen C.J."/>
            <person name="Klingler M."/>
            <person name="Lorenzen M."/>
            <person name="Richards S."/>
            <person name="Roth S."/>
            <person name="Schroder R."/>
            <person name="Tautz D."/>
            <person name="Zdobnov E.M."/>
            <person name="Muzny D."/>
            <person name="Gibbs R.A."/>
            <person name="Weinstock G.M."/>
            <person name="Attaway T."/>
            <person name="Bell S."/>
            <person name="Buhay C.J."/>
            <person name="Chandrabose M.N."/>
            <person name="Chavez D."/>
            <person name="Clerk-Blankenburg K.P."/>
            <person name="Cree A."/>
            <person name="Dao M."/>
            <person name="Davis C."/>
            <person name="Chacko J."/>
            <person name="Dinh H."/>
            <person name="Dugan-Rocha S."/>
            <person name="Fowler G."/>
            <person name="Garner T.T."/>
            <person name="Garnes J."/>
            <person name="Gnirke A."/>
            <person name="Hawes A."/>
            <person name="Hernandez J."/>
            <person name="Hines S."/>
            <person name="Holder M."/>
            <person name="Hume J."/>
            <person name="Jhangiani S.N."/>
            <person name="Joshi V."/>
            <person name="Khan Z.M."/>
            <person name="Jackson L."/>
            <person name="Kovar C."/>
            <person name="Kowis A."/>
            <person name="Lee S."/>
            <person name="Lewis L.R."/>
            <person name="Margolis J."/>
            <person name="Morgan M."/>
            <person name="Nazareth L.V."/>
            <person name="Nguyen N."/>
            <person name="Okwuonu G."/>
            <person name="Parker D."/>
            <person name="Richards S."/>
            <person name="Ruiz S.J."/>
            <person name="Santibanez J."/>
            <person name="Savard J."/>
            <person name="Scherer S.E."/>
            <person name="Schneider B."/>
            <person name="Sodergren E."/>
            <person name="Tautz D."/>
            <person name="Vattahil S."/>
            <person name="Villasana D."/>
            <person name="White C.S."/>
            <person name="Wright R."/>
            <person name="Park Y."/>
            <person name="Beeman R.W."/>
            <person name="Lord J."/>
            <person name="Oppert B."/>
            <person name="Lorenzen M."/>
            <person name="Brown S."/>
            <person name="Wang L."/>
            <person name="Savard J."/>
            <person name="Tautz D."/>
            <person name="Richards S."/>
            <person name="Weinstock G."/>
            <person name="Gibbs R.A."/>
            <person name="Liu Y."/>
            <person name="Worley K."/>
            <person name="Weinstock G."/>
            <person name="Elsik C.G."/>
            <person name="Reese J.T."/>
            <person name="Elhaik E."/>
            <person name="Landan G."/>
            <person name="Graur D."/>
            <person name="Arensburger P."/>
            <person name="Atkinson P."/>
            <person name="Beeman R.W."/>
            <person name="Beidler J."/>
            <person name="Brown S.J."/>
            <person name="Demuth J.P."/>
            <person name="Drury D.W."/>
            <person name="Du Y.Z."/>
            <person name="Fujiwara H."/>
            <person name="Lorenzen M."/>
            <person name="Maselli V."/>
            <person name="Osanai M."/>
            <person name="Park Y."/>
            <person name="Robertson H.M."/>
            <person name="Tu Z."/>
            <person name="Wang J.J."/>
            <person name="Wang S."/>
            <person name="Richards S."/>
            <person name="Song H."/>
            <person name="Zhang L."/>
            <person name="Sodergren E."/>
            <person name="Werner D."/>
            <person name="Stanke M."/>
            <person name="Morgenstern B."/>
            <person name="Solovyev V."/>
            <person name="Kosarev P."/>
            <person name="Brown G."/>
            <person name="Chen H.C."/>
            <person name="Ermolaeva O."/>
            <person name="Hlavina W."/>
            <person name="Kapustin Y."/>
            <person name="Kiryutin B."/>
            <person name="Kitts P."/>
            <person name="Maglott D."/>
            <person name="Pruitt K."/>
            <person name="Sapojnikov V."/>
            <person name="Souvorov A."/>
            <person name="Mackey A.J."/>
            <person name="Waterhouse R.M."/>
            <person name="Wyder S."/>
            <person name="Zdobnov E.M."/>
            <person name="Zdobnov E.M."/>
            <person name="Wyder S."/>
            <person name="Kriventseva E.V."/>
            <person name="Kadowaki T."/>
            <person name="Bork P."/>
            <person name="Aranda M."/>
            <person name="Bao R."/>
            <person name="Beermann A."/>
            <person name="Berns N."/>
            <person name="Bolognesi R."/>
            <person name="Bonneton F."/>
            <person name="Bopp D."/>
            <person name="Brown S.J."/>
            <person name="Bucher G."/>
            <person name="Butts T."/>
            <person name="Chaumot A."/>
            <person name="Denell R.E."/>
            <person name="Ferrier D.E."/>
            <person name="Friedrich M."/>
            <person name="Gordon C.M."/>
            <person name="Jindra M."/>
            <person name="Klingler M."/>
            <person name="Lan Q."/>
            <person name="Lattorff H.M."/>
            <person name="Laudet V."/>
            <person name="von Levetsow C."/>
            <person name="Liu Z."/>
            <person name="Lutz R."/>
            <person name="Lynch J.A."/>
            <person name="da Fonseca R.N."/>
            <person name="Posnien N."/>
            <person name="Reuter R."/>
            <person name="Roth S."/>
            <person name="Savard J."/>
            <person name="Schinko J.B."/>
            <person name="Schmitt C."/>
            <person name="Schoppmeier M."/>
            <person name="Schroder R."/>
            <person name="Shippy T.D."/>
            <person name="Simonnet F."/>
            <person name="Marques-Souza H."/>
            <person name="Tautz D."/>
            <person name="Tomoyasu Y."/>
            <person name="Trauner J."/>
            <person name="Van der Zee M."/>
            <person name="Vervoort M."/>
            <person name="Wittkopp N."/>
            <person name="Wimmer E.A."/>
            <person name="Yang X."/>
            <person name="Jones A.K."/>
            <person name="Sattelle D.B."/>
            <person name="Ebert P.R."/>
            <person name="Nelson D."/>
            <person name="Scott J.G."/>
            <person name="Beeman R.W."/>
            <person name="Muthukrishnan S."/>
            <person name="Kramer K.J."/>
            <person name="Arakane Y."/>
            <person name="Beeman R.W."/>
            <person name="Zhu Q."/>
            <person name="Hogenkamp D."/>
            <person name="Dixit R."/>
            <person name="Oppert B."/>
            <person name="Jiang H."/>
            <person name="Zou Z."/>
            <person name="Marshall J."/>
            <person name="Elpidina E."/>
            <person name="Vinokurov K."/>
            <person name="Oppert C."/>
            <person name="Zou Z."/>
            <person name="Evans J."/>
            <person name="Lu Z."/>
            <person name="Zhao P."/>
            <person name="Sumathipala N."/>
            <person name="Altincicek B."/>
            <person name="Vilcinskas A."/>
            <person name="Williams M."/>
            <person name="Hultmark D."/>
            <person name="Hetru C."/>
            <person name="Jiang H."/>
            <person name="Grimmelikhuijzen C.J."/>
            <person name="Hauser F."/>
            <person name="Cazzamali G."/>
            <person name="Williamson M."/>
            <person name="Park Y."/>
            <person name="Li B."/>
            <person name="Tanaka Y."/>
            <person name="Predel R."/>
            <person name="Neupert S."/>
            <person name="Schachtner J."/>
            <person name="Verleyen P."/>
            <person name="Raible F."/>
            <person name="Bork P."/>
            <person name="Friedrich M."/>
            <person name="Walden K.K."/>
            <person name="Robertson H.M."/>
            <person name="Angeli S."/>
            <person name="Foret S."/>
            <person name="Bucher G."/>
            <person name="Schuetz S."/>
            <person name="Maleszka R."/>
            <person name="Wimmer E.A."/>
            <person name="Beeman R.W."/>
            <person name="Lorenzen M."/>
            <person name="Tomoyasu Y."/>
            <person name="Miller S.C."/>
            <person name="Grossmann D."/>
            <person name="Bucher G."/>
        </authorList>
    </citation>
    <scope>NUCLEOTIDE SEQUENCE [LARGE SCALE GENOMIC DNA]</scope>
    <source>
        <strain evidence="1 2">Georgia GA2</strain>
    </source>
</reference>
<keyword evidence="2" id="KW-1185">Reference proteome</keyword>
<dbReference type="Proteomes" id="UP000007266">
    <property type="component" value="Unassembled WGS sequence"/>
</dbReference>